<dbReference type="Gene3D" id="3.30.420.40">
    <property type="match status" value="2"/>
</dbReference>
<accession>A0A2T4UC21</accession>
<gene>
    <name evidence="2" type="ORF">C7Y72_19385</name>
</gene>
<dbReference type="CDD" id="cd24049">
    <property type="entry name" value="ASKHA_NBD_PilM"/>
    <property type="match status" value="1"/>
</dbReference>
<dbReference type="Pfam" id="PF11104">
    <property type="entry name" value="PilM_2"/>
    <property type="match status" value="1"/>
</dbReference>
<dbReference type="SMART" id="SM00842">
    <property type="entry name" value="FtsA"/>
    <property type="match status" value="1"/>
</dbReference>
<reference evidence="2 3" key="1">
    <citation type="submission" date="2018-03" db="EMBL/GenBank/DDBJ databases">
        <title>Aquarubrobacter algicola gen. nov., sp. nov., a novel actinobacterium isolated from shallow eutrophic lake during the end of cyanobacterial harmful algal blooms.</title>
        <authorList>
            <person name="Chun S.J."/>
        </authorList>
    </citation>
    <scope>NUCLEOTIDE SEQUENCE [LARGE SCALE GENOMIC DNA]</scope>
    <source>
        <strain evidence="2 3">Seoho-28</strain>
    </source>
</reference>
<dbReference type="AlphaFoldDB" id="A0A2T4UC21"/>
<protein>
    <recommendedName>
        <fullName evidence="1">SHS2 domain-containing protein</fullName>
    </recommendedName>
</protein>
<comment type="caution">
    <text evidence="2">The sequence shown here is derived from an EMBL/GenBank/DDBJ whole genome shotgun (WGS) entry which is preliminary data.</text>
</comment>
<organism evidence="2 3">
    <name type="scientific">Paraconexibacter algicola</name>
    <dbReference type="NCBI Taxonomy" id="2133960"/>
    <lineage>
        <taxon>Bacteria</taxon>
        <taxon>Bacillati</taxon>
        <taxon>Actinomycetota</taxon>
        <taxon>Thermoleophilia</taxon>
        <taxon>Solirubrobacterales</taxon>
        <taxon>Paraconexibacteraceae</taxon>
        <taxon>Paraconexibacter</taxon>
    </lineage>
</organism>
<dbReference type="InterPro" id="IPR050696">
    <property type="entry name" value="FtsA/MreB"/>
</dbReference>
<dbReference type="InterPro" id="IPR003494">
    <property type="entry name" value="SHS2_FtsA"/>
</dbReference>
<evidence type="ECO:0000313" key="3">
    <source>
        <dbReference type="Proteomes" id="UP000240739"/>
    </source>
</evidence>
<dbReference type="Proteomes" id="UP000240739">
    <property type="component" value="Unassembled WGS sequence"/>
</dbReference>
<name>A0A2T4UC21_9ACTN</name>
<dbReference type="PANTHER" id="PTHR32432">
    <property type="entry name" value="CELL DIVISION PROTEIN FTSA-RELATED"/>
    <property type="match status" value="1"/>
</dbReference>
<dbReference type="PIRSF" id="PIRSF019169">
    <property type="entry name" value="PilM"/>
    <property type="match status" value="1"/>
</dbReference>
<keyword evidence="3" id="KW-1185">Reference proteome</keyword>
<dbReference type="SUPFAM" id="SSF53067">
    <property type="entry name" value="Actin-like ATPase domain"/>
    <property type="match status" value="1"/>
</dbReference>
<evidence type="ECO:0000259" key="1">
    <source>
        <dbReference type="SMART" id="SM00842"/>
    </source>
</evidence>
<dbReference type="OrthoDB" id="1926201at2"/>
<dbReference type="InterPro" id="IPR043129">
    <property type="entry name" value="ATPase_NBD"/>
</dbReference>
<dbReference type="NCBIfam" id="TIGR01175">
    <property type="entry name" value="pilM"/>
    <property type="match status" value="1"/>
</dbReference>
<dbReference type="InterPro" id="IPR005883">
    <property type="entry name" value="PilM"/>
</dbReference>
<dbReference type="EMBL" id="PYYB01000004">
    <property type="protein sequence ID" value="PTL54760.1"/>
    <property type="molecule type" value="Genomic_DNA"/>
</dbReference>
<dbReference type="GO" id="GO:0051301">
    <property type="term" value="P:cell division"/>
    <property type="evidence" value="ECO:0007669"/>
    <property type="project" value="InterPro"/>
</dbReference>
<sequence>MAKKPATIVGLELEPSGVTAVAVTGSGRLEIKHAATAPLDPGVIRDGEVAEVDALADALRRLWQDEKGLDKRVRVGIANQKIVVRIIELPVIEDPKELAQAVRFQAQDQIPMPLDSAVLDFQTLGIVDTDQGRRQRIVLVAARRDMIDRVLAATRAAGLRPEGIDLSAFGMVRALQPTALAAGAGPDDVVLYVSIGGLTNIAVAQGRTCTFTRVVGAGLEQLAVELAERRRLTLDQARAWFTQVGLEQPLELLDGDPEIVAETRALLDEGTRRIAGEVRNSVDFHHMQGSSGPVTHCVLTGPAADVPGFVAAFAVELGLPVHPGAVAGAPLGLDARMAVAAGLAIPEAQAA</sequence>
<proteinExistence type="predicted"/>
<dbReference type="Gene3D" id="3.30.1490.300">
    <property type="match status" value="1"/>
</dbReference>
<feature type="domain" description="SHS2" evidence="1">
    <location>
        <begin position="8"/>
        <end position="175"/>
    </location>
</feature>
<dbReference type="PANTHER" id="PTHR32432:SF3">
    <property type="entry name" value="ETHANOLAMINE UTILIZATION PROTEIN EUTJ"/>
    <property type="match status" value="1"/>
</dbReference>
<dbReference type="RefSeq" id="WP_107570860.1">
    <property type="nucleotide sequence ID" value="NZ_PYYB01000004.1"/>
</dbReference>
<evidence type="ECO:0000313" key="2">
    <source>
        <dbReference type="EMBL" id="PTL54760.1"/>
    </source>
</evidence>